<organism evidence="2 3">
    <name type="scientific">Cotesia glomerata</name>
    <name type="common">Lepidopteran parasitic wasp</name>
    <name type="synonym">Apanteles glomeratus</name>
    <dbReference type="NCBI Taxonomy" id="32391"/>
    <lineage>
        <taxon>Eukaryota</taxon>
        <taxon>Metazoa</taxon>
        <taxon>Ecdysozoa</taxon>
        <taxon>Arthropoda</taxon>
        <taxon>Hexapoda</taxon>
        <taxon>Insecta</taxon>
        <taxon>Pterygota</taxon>
        <taxon>Neoptera</taxon>
        <taxon>Endopterygota</taxon>
        <taxon>Hymenoptera</taxon>
        <taxon>Apocrita</taxon>
        <taxon>Ichneumonoidea</taxon>
        <taxon>Braconidae</taxon>
        <taxon>Microgastrinae</taxon>
        <taxon>Cotesia</taxon>
    </lineage>
</organism>
<dbReference type="InterPro" id="IPR036770">
    <property type="entry name" value="Ankyrin_rpt-contain_sf"/>
</dbReference>
<dbReference type="Pfam" id="PF12796">
    <property type="entry name" value="Ank_2"/>
    <property type="match status" value="1"/>
</dbReference>
<proteinExistence type="predicted"/>
<dbReference type="PANTHER" id="PTHR24127">
    <property type="entry name" value="ANKYRIN REPEAT AND EF-HAND DOMAIN-CONTAINING PROTEIN 1"/>
    <property type="match status" value="1"/>
</dbReference>
<comment type="caution">
    <text evidence="2">The sequence shown here is derived from an EMBL/GenBank/DDBJ whole genome shotgun (WGS) entry which is preliminary data.</text>
</comment>
<sequence length="152" mass="16952">METPESRFLMKVKKEYASLRRNSKSIANPNMSINYRAYVNHTVLQMAVYFGHEEFVSDLLRMGANVNIVTCHWGTALHVAVAERRKSITKKLIKAGANVNKIGSKNYCTPIYNALMTSTFQHSIIEALLHNGVDLKGGGVSHPQNGGNFSRK</sequence>
<dbReference type="PANTHER" id="PTHR24127:SF1">
    <property type="entry name" value="ANKYRIN REPEAT AND EF-HAND DOMAIN-CONTAINING PROTEIN 1"/>
    <property type="match status" value="1"/>
</dbReference>
<reference evidence="2 3" key="1">
    <citation type="journal article" date="2021" name="J. Hered.">
        <title>A chromosome-level genome assembly of the parasitoid wasp, Cotesia glomerata (Hymenoptera: Braconidae).</title>
        <authorList>
            <person name="Pinto B.J."/>
            <person name="Weis J.J."/>
            <person name="Gamble T."/>
            <person name="Ode P.J."/>
            <person name="Paul R."/>
            <person name="Zaspel J.M."/>
        </authorList>
    </citation>
    <scope>NUCLEOTIDE SEQUENCE [LARGE SCALE GENOMIC DNA]</scope>
    <source>
        <strain evidence="2">CgM1</strain>
    </source>
</reference>
<dbReference type="InterPro" id="IPR002110">
    <property type="entry name" value="Ankyrin_rpt"/>
</dbReference>
<dbReference type="EMBL" id="JAHXZJ010000374">
    <property type="protein sequence ID" value="KAH0560473.1"/>
    <property type="molecule type" value="Genomic_DNA"/>
</dbReference>
<dbReference type="SUPFAM" id="SSF48403">
    <property type="entry name" value="Ankyrin repeat"/>
    <property type="match status" value="1"/>
</dbReference>
<dbReference type="Gene3D" id="1.25.40.20">
    <property type="entry name" value="Ankyrin repeat-containing domain"/>
    <property type="match status" value="1"/>
</dbReference>
<dbReference type="Proteomes" id="UP000826195">
    <property type="component" value="Unassembled WGS sequence"/>
</dbReference>
<keyword evidence="1" id="KW-0040">ANK repeat</keyword>
<keyword evidence="3" id="KW-1185">Reference proteome</keyword>
<evidence type="ECO:0000313" key="3">
    <source>
        <dbReference type="Proteomes" id="UP000826195"/>
    </source>
</evidence>
<dbReference type="AlphaFoldDB" id="A0AAV7IWT5"/>
<dbReference type="PROSITE" id="PS50297">
    <property type="entry name" value="ANK_REP_REGION"/>
    <property type="match status" value="2"/>
</dbReference>
<gene>
    <name evidence="2" type="ORF">KQX54_005065</name>
</gene>
<dbReference type="SMART" id="SM00248">
    <property type="entry name" value="ANK"/>
    <property type="match status" value="3"/>
</dbReference>
<feature type="repeat" description="ANK" evidence="1">
    <location>
        <begin position="72"/>
        <end position="104"/>
    </location>
</feature>
<evidence type="ECO:0000256" key="1">
    <source>
        <dbReference type="PROSITE-ProRule" id="PRU00023"/>
    </source>
</evidence>
<dbReference type="InterPro" id="IPR052801">
    <property type="entry name" value="Ankyrin-EF-hand"/>
</dbReference>
<accession>A0AAV7IWT5</accession>
<protein>
    <submittedName>
        <fullName evidence="2">Uncharacterized protein</fullName>
    </submittedName>
</protein>
<name>A0AAV7IWT5_COTGL</name>
<feature type="repeat" description="ANK" evidence="1">
    <location>
        <begin position="39"/>
        <end position="71"/>
    </location>
</feature>
<dbReference type="PROSITE" id="PS50088">
    <property type="entry name" value="ANK_REPEAT"/>
    <property type="match status" value="2"/>
</dbReference>
<evidence type="ECO:0000313" key="2">
    <source>
        <dbReference type="EMBL" id="KAH0560473.1"/>
    </source>
</evidence>